<dbReference type="Pfam" id="PF00560">
    <property type="entry name" value="LRR_1"/>
    <property type="match status" value="7"/>
</dbReference>
<dbReference type="AlphaFoldDB" id="A0A059DFL6"/>
<dbReference type="FunFam" id="3.30.200.20:FF:000309">
    <property type="entry name" value="Leucine-rich repeat receptor protein kinase MSP1"/>
    <property type="match status" value="1"/>
</dbReference>
<comment type="catalytic activity">
    <reaction evidence="18">
        <text>L-seryl-[protein] + ATP = O-phospho-L-seryl-[protein] + ADP + H(+)</text>
        <dbReference type="Rhea" id="RHEA:17989"/>
        <dbReference type="Rhea" id="RHEA-COMP:9863"/>
        <dbReference type="Rhea" id="RHEA-COMP:11604"/>
        <dbReference type="ChEBI" id="CHEBI:15378"/>
        <dbReference type="ChEBI" id="CHEBI:29999"/>
        <dbReference type="ChEBI" id="CHEBI:30616"/>
        <dbReference type="ChEBI" id="CHEBI:83421"/>
        <dbReference type="ChEBI" id="CHEBI:456216"/>
        <dbReference type="EC" id="2.7.11.1"/>
    </reaction>
</comment>
<evidence type="ECO:0000256" key="16">
    <source>
        <dbReference type="ARBA" id="ARBA00023180"/>
    </source>
</evidence>
<dbReference type="FunFam" id="1.10.510.10:FF:000445">
    <property type="entry name" value="MDIS1-interacting receptor like kinase 2"/>
    <property type="match status" value="1"/>
</dbReference>
<sequence length="988" mass="107751">MHVITPSMLSVGFSVAPPALGRVGREIPVDAYYCLSFFFGRMAQALVRWKNSLSPPPPLSLSSWSLTNITHLCNWTGIACNNGGSVSEISLPGSRLGGTLDALDFALFPNLTCFNVSDNNLEGPIPSSIGNLFQLRLSEFGASQNRLSGELLPDFFTNWTKLVSLQLMYNFLSGQIPPEIESLTKLRYLYLGNNSLSGSIPTGIGSFKNLLQLDLSSNNLSGQIPPKIGSLTKLNYLYLDNNSLSGFIPTGIGSFKNLLHLDLSSNNLSGQIPPEIGSLTKLNYLYLDNNLLSGTIPLELGNLTFPSLSDVDFSENSFTGQLPPDLCSGFALQYLAVLKNYFIGPLPDCLKYCSGLTRVRLDNNQFTADIMSAFGVYPNLVYVSLSNNQFVGNLSAQWGDCMNLTNLQIDGNKISGRIPSELGKLSQLRVLALSSNELTGNIPDQIGDLGELFSLNLSSNHLAGDIPFSLGKLLKLSYLDLSENTLSGSIPDELAHFENLLSLNLSNNNLSGNIPSEVGKLSTLQLLLDLSHNSLAGSIPSTLAKLTKLENLNLSHNNLLGNIPASLSNMESISSIDLLYNKLTGAVPSARIFQQAPESAFIGNLGLRRNTTGLSPWGRSCKSTHHGKKILVGVSIGASYLLLLVILIAVILRALQWQNKLLNEEIKRLERHEKFEQIIWEMLGKFTFSDIAKATNDFSEEYCIGKGGFGSVYKAKALNALESGNIPAVNFQSFENEIRMLTEVRHRNVIKLHGFCSMRGCIFLVYEFAERGSLTKVLYGGTGAVELDWGTRVKIVEGVAHAIAYLHHTCSPPIVHRDITLNNILLESDLEPRLSDFGIARVLNSGSSNWTTVAGSYGYMAPELAMTMRVTNKCDVYSFGIVALEIMMGKHPGDFLTTLSMMQTSTISKNPNLLLKDVLDPRLPPPTGQLAKKVVIIIMAALACIRTGPNSRPTMHFVARELSARTQAYLSEPLGSITISKAIEKYSN</sequence>
<keyword evidence="7 19" id="KW-0812">Transmembrane</keyword>
<dbReference type="EC" id="2.7.11.1" evidence="2"/>
<evidence type="ECO:0000256" key="11">
    <source>
        <dbReference type="ARBA" id="ARBA00022777"/>
    </source>
</evidence>
<evidence type="ECO:0000256" key="10">
    <source>
        <dbReference type="ARBA" id="ARBA00022741"/>
    </source>
</evidence>
<dbReference type="GO" id="GO:0004672">
    <property type="term" value="F:protein kinase activity"/>
    <property type="evidence" value="ECO:0000318"/>
    <property type="project" value="GO_Central"/>
</dbReference>
<proteinExistence type="predicted"/>
<comment type="catalytic activity">
    <reaction evidence="17">
        <text>L-threonyl-[protein] + ATP = O-phospho-L-threonyl-[protein] + ADP + H(+)</text>
        <dbReference type="Rhea" id="RHEA:46608"/>
        <dbReference type="Rhea" id="RHEA-COMP:11060"/>
        <dbReference type="Rhea" id="RHEA-COMP:11605"/>
        <dbReference type="ChEBI" id="CHEBI:15378"/>
        <dbReference type="ChEBI" id="CHEBI:30013"/>
        <dbReference type="ChEBI" id="CHEBI:30616"/>
        <dbReference type="ChEBI" id="CHEBI:61977"/>
        <dbReference type="ChEBI" id="CHEBI:456216"/>
        <dbReference type="EC" id="2.7.11.1"/>
    </reaction>
</comment>
<feature type="domain" description="Protein kinase" evidence="20">
    <location>
        <begin position="698"/>
        <end position="970"/>
    </location>
</feature>
<keyword evidence="15" id="KW-0675">Receptor</keyword>
<keyword evidence="6" id="KW-0808">Transferase</keyword>
<evidence type="ECO:0000256" key="4">
    <source>
        <dbReference type="ARBA" id="ARBA00022553"/>
    </source>
</evidence>
<keyword evidence="13 19" id="KW-1133">Transmembrane helix</keyword>
<dbReference type="InterPro" id="IPR051716">
    <property type="entry name" value="Plant_RL_S/T_kinase"/>
</dbReference>
<evidence type="ECO:0000256" key="15">
    <source>
        <dbReference type="ARBA" id="ARBA00023170"/>
    </source>
</evidence>
<keyword evidence="10" id="KW-0547">Nucleotide-binding</keyword>
<dbReference type="SMART" id="SM00369">
    <property type="entry name" value="LRR_TYP"/>
    <property type="match status" value="9"/>
</dbReference>
<dbReference type="InterPro" id="IPR008266">
    <property type="entry name" value="Tyr_kinase_AS"/>
</dbReference>
<keyword evidence="3" id="KW-0723">Serine/threonine-protein kinase</keyword>
<evidence type="ECO:0000256" key="9">
    <source>
        <dbReference type="ARBA" id="ARBA00022737"/>
    </source>
</evidence>
<name>A0A059DFL6_EUCGR</name>
<dbReference type="InterPro" id="IPR011009">
    <property type="entry name" value="Kinase-like_dom_sf"/>
</dbReference>
<evidence type="ECO:0000256" key="1">
    <source>
        <dbReference type="ARBA" id="ARBA00004479"/>
    </source>
</evidence>
<dbReference type="Pfam" id="PF08263">
    <property type="entry name" value="LRRNT_2"/>
    <property type="match status" value="1"/>
</dbReference>
<evidence type="ECO:0000256" key="12">
    <source>
        <dbReference type="ARBA" id="ARBA00022840"/>
    </source>
</evidence>
<comment type="subcellular location">
    <subcellularLocation>
        <location evidence="1">Membrane</location>
        <topology evidence="1">Single-pass type I membrane protein</topology>
    </subcellularLocation>
</comment>
<dbReference type="Gene3D" id="1.10.510.10">
    <property type="entry name" value="Transferase(Phosphotransferase) domain 1"/>
    <property type="match status" value="1"/>
</dbReference>
<dbReference type="Gramene" id="KCW89015">
    <property type="protein sequence ID" value="KCW89015"/>
    <property type="gene ID" value="EUGRSUZ_A01340"/>
</dbReference>
<dbReference type="InterPro" id="IPR000719">
    <property type="entry name" value="Prot_kinase_dom"/>
</dbReference>
<dbReference type="Pfam" id="PF00069">
    <property type="entry name" value="Pkinase"/>
    <property type="match status" value="1"/>
</dbReference>
<reference evidence="21" key="1">
    <citation type="submission" date="2013-07" db="EMBL/GenBank/DDBJ databases">
        <title>The genome of Eucalyptus grandis.</title>
        <authorList>
            <person name="Schmutz J."/>
            <person name="Hayes R."/>
            <person name="Myburg A."/>
            <person name="Tuskan G."/>
            <person name="Grattapaglia D."/>
            <person name="Rokhsar D.S."/>
        </authorList>
    </citation>
    <scope>NUCLEOTIDE SEQUENCE</scope>
    <source>
        <tissue evidence="21">Leaf extractions</tissue>
    </source>
</reference>
<dbReference type="Pfam" id="PF23598">
    <property type="entry name" value="LRR_14"/>
    <property type="match status" value="1"/>
</dbReference>
<evidence type="ECO:0000256" key="2">
    <source>
        <dbReference type="ARBA" id="ARBA00012513"/>
    </source>
</evidence>
<dbReference type="FunFam" id="3.80.10.10:FF:000383">
    <property type="entry name" value="Leucine-rich repeat receptor protein kinase EMS1"/>
    <property type="match status" value="1"/>
</dbReference>
<evidence type="ECO:0000256" key="3">
    <source>
        <dbReference type="ARBA" id="ARBA00022527"/>
    </source>
</evidence>
<dbReference type="PRINTS" id="PR00019">
    <property type="entry name" value="LEURICHRPT"/>
</dbReference>
<gene>
    <name evidence="21" type="ORF">EUGRSUZ_A01340</name>
</gene>
<dbReference type="GO" id="GO:0005524">
    <property type="term" value="F:ATP binding"/>
    <property type="evidence" value="ECO:0007669"/>
    <property type="project" value="UniProtKB-KW"/>
</dbReference>
<dbReference type="PROSITE" id="PS00109">
    <property type="entry name" value="PROTEIN_KINASE_TYR"/>
    <property type="match status" value="1"/>
</dbReference>
<evidence type="ECO:0000256" key="7">
    <source>
        <dbReference type="ARBA" id="ARBA00022692"/>
    </source>
</evidence>
<dbReference type="FunFam" id="3.80.10.10:FF:000400">
    <property type="entry name" value="Nuclear pore complex protein NUP107"/>
    <property type="match status" value="1"/>
</dbReference>
<accession>A0A059DFL6</accession>
<dbReference type="SUPFAM" id="SSF52058">
    <property type="entry name" value="L domain-like"/>
    <property type="match status" value="1"/>
</dbReference>
<organism evidence="21">
    <name type="scientific">Eucalyptus grandis</name>
    <name type="common">Flooded gum</name>
    <dbReference type="NCBI Taxonomy" id="71139"/>
    <lineage>
        <taxon>Eukaryota</taxon>
        <taxon>Viridiplantae</taxon>
        <taxon>Streptophyta</taxon>
        <taxon>Embryophyta</taxon>
        <taxon>Tracheophyta</taxon>
        <taxon>Spermatophyta</taxon>
        <taxon>Magnoliopsida</taxon>
        <taxon>eudicotyledons</taxon>
        <taxon>Gunneridae</taxon>
        <taxon>Pentapetalae</taxon>
        <taxon>rosids</taxon>
        <taxon>malvids</taxon>
        <taxon>Myrtales</taxon>
        <taxon>Myrtaceae</taxon>
        <taxon>Myrtoideae</taxon>
        <taxon>Eucalypteae</taxon>
        <taxon>Eucalyptus</taxon>
    </lineage>
</organism>
<keyword evidence="11" id="KW-0418">Kinase</keyword>
<dbReference type="SUPFAM" id="SSF52047">
    <property type="entry name" value="RNI-like"/>
    <property type="match status" value="1"/>
</dbReference>
<dbReference type="InterPro" id="IPR032675">
    <property type="entry name" value="LRR_dom_sf"/>
</dbReference>
<evidence type="ECO:0000256" key="18">
    <source>
        <dbReference type="ARBA" id="ARBA00048679"/>
    </source>
</evidence>
<dbReference type="InterPro" id="IPR013210">
    <property type="entry name" value="LRR_N_plant-typ"/>
</dbReference>
<keyword evidence="12" id="KW-0067">ATP-binding</keyword>
<dbReference type="EMBL" id="KK198753">
    <property type="protein sequence ID" value="KCW89015.1"/>
    <property type="molecule type" value="Genomic_DNA"/>
</dbReference>
<evidence type="ECO:0000259" key="20">
    <source>
        <dbReference type="PROSITE" id="PS50011"/>
    </source>
</evidence>
<dbReference type="GO" id="GO:0016020">
    <property type="term" value="C:membrane"/>
    <property type="evidence" value="ECO:0007669"/>
    <property type="project" value="UniProtKB-SubCell"/>
</dbReference>
<evidence type="ECO:0000256" key="6">
    <source>
        <dbReference type="ARBA" id="ARBA00022679"/>
    </source>
</evidence>
<dbReference type="FunFam" id="3.80.10.10:FF:000177">
    <property type="entry name" value="Leucine-rich repeat receptor-like serine/threonine-protein kinase At1g17230"/>
    <property type="match status" value="1"/>
</dbReference>
<dbReference type="InterPro" id="IPR003591">
    <property type="entry name" value="Leu-rich_rpt_typical-subtyp"/>
</dbReference>
<dbReference type="InterPro" id="IPR055414">
    <property type="entry name" value="LRR_R13L4/SHOC2-like"/>
</dbReference>
<dbReference type="STRING" id="71139.A0A059DFL6"/>
<protein>
    <recommendedName>
        <fullName evidence="2">non-specific serine/threonine protein kinase</fullName>
        <ecNumber evidence="2">2.7.11.1</ecNumber>
    </recommendedName>
</protein>
<evidence type="ECO:0000256" key="19">
    <source>
        <dbReference type="SAM" id="Phobius"/>
    </source>
</evidence>
<dbReference type="PANTHER" id="PTHR48053:SF32">
    <property type="entry name" value="LEUCINE RICH REPEAT FAMILY PROTEIN, EXPRESSED"/>
    <property type="match status" value="1"/>
</dbReference>
<keyword evidence="8" id="KW-0732">Signal</keyword>
<dbReference type="InterPro" id="IPR001611">
    <property type="entry name" value="Leu-rich_rpt"/>
</dbReference>
<dbReference type="SUPFAM" id="SSF56112">
    <property type="entry name" value="Protein kinase-like (PK-like)"/>
    <property type="match status" value="1"/>
</dbReference>
<dbReference type="PANTHER" id="PTHR48053">
    <property type="entry name" value="LEUCINE RICH REPEAT FAMILY PROTEIN, EXPRESSED"/>
    <property type="match status" value="1"/>
</dbReference>
<dbReference type="Gene3D" id="3.30.200.20">
    <property type="entry name" value="Phosphorylase Kinase, domain 1"/>
    <property type="match status" value="1"/>
</dbReference>
<dbReference type="GO" id="GO:0004674">
    <property type="term" value="F:protein serine/threonine kinase activity"/>
    <property type="evidence" value="ECO:0007669"/>
    <property type="project" value="UniProtKB-KW"/>
</dbReference>
<keyword evidence="14 19" id="KW-0472">Membrane</keyword>
<dbReference type="Gene3D" id="3.80.10.10">
    <property type="entry name" value="Ribonuclease Inhibitor"/>
    <property type="match status" value="3"/>
</dbReference>
<evidence type="ECO:0000256" key="14">
    <source>
        <dbReference type="ARBA" id="ARBA00023136"/>
    </source>
</evidence>
<evidence type="ECO:0000313" key="21">
    <source>
        <dbReference type="EMBL" id="KCW89015.1"/>
    </source>
</evidence>
<dbReference type="OMA" id="THRAPLF"/>
<evidence type="ECO:0000256" key="8">
    <source>
        <dbReference type="ARBA" id="ARBA00022729"/>
    </source>
</evidence>
<keyword evidence="4" id="KW-0597">Phosphoprotein</keyword>
<keyword evidence="5" id="KW-0433">Leucine-rich repeat</keyword>
<feature type="transmembrane region" description="Helical" evidence="19">
    <location>
        <begin position="630"/>
        <end position="652"/>
    </location>
</feature>
<dbReference type="PROSITE" id="PS50011">
    <property type="entry name" value="PROTEIN_KINASE_DOM"/>
    <property type="match status" value="1"/>
</dbReference>
<dbReference type="InParanoid" id="A0A059DFL6"/>
<keyword evidence="16" id="KW-0325">Glycoprotein</keyword>
<keyword evidence="9" id="KW-0677">Repeat</keyword>
<evidence type="ECO:0000256" key="17">
    <source>
        <dbReference type="ARBA" id="ARBA00047899"/>
    </source>
</evidence>
<evidence type="ECO:0000256" key="13">
    <source>
        <dbReference type="ARBA" id="ARBA00022989"/>
    </source>
</evidence>
<evidence type="ECO:0000256" key="5">
    <source>
        <dbReference type="ARBA" id="ARBA00022614"/>
    </source>
</evidence>